<dbReference type="Pfam" id="PF00313">
    <property type="entry name" value="CSD"/>
    <property type="match status" value="1"/>
</dbReference>
<dbReference type="SUPFAM" id="SSF50249">
    <property type="entry name" value="Nucleic acid-binding proteins"/>
    <property type="match status" value="1"/>
</dbReference>
<dbReference type="AlphaFoldDB" id="A0A4R3JXL0"/>
<sequence length="253" mass="29195">MIRCRGFVDRFSHSSRSNAANQNRQISRKKMKGHITSYVEEKQYGFIKGENGKDYFFHKHDVVDQNEILDGLNVIFDPTPTPKGLAAKSVQLGLANIPIYLDPDGFVFTSKSNINGHEILFITTYSIEDKDPNIAKLALRERALLYGLNGVVGVHLEKRTAMSGNYRYTVHRFTGGLCLIKKISYTMDQNEARQNALEVQDELQKIRPRIFAIHEQEKFFLLRWLSDFWTYLKITISMKMTALEAAIRSWINR</sequence>
<accession>A0A4R3JXL0</accession>
<dbReference type="InterPro" id="IPR002059">
    <property type="entry name" value="CSP_DNA-bd"/>
</dbReference>
<comment type="caution">
    <text evidence="2">The sequence shown here is derived from an EMBL/GenBank/DDBJ whole genome shotgun (WGS) entry which is preliminary data.</text>
</comment>
<name>A0A4R3JXL0_9PROT</name>
<evidence type="ECO:0000313" key="2">
    <source>
        <dbReference type="EMBL" id="TCS73075.1"/>
    </source>
</evidence>
<evidence type="ECO:0000259" key="1">
    <source>
        <dbReference type="PROSITE" id="PS51857"/>
    </source>
</evidence>
<dbReference type="InterPro" id="IPR011129">
    <property type="entry name" value="CSD"/>
</dbReference>
<dbReference type="OrthoDB" id="9800919at2"/>
<proteinExistence type="predicted"/>
<keyword evidence="3" id="KW-1185">Reference proteome</keyword>
<dbReference type="Proteomes" id="UP000295135">
    <property type="component" value="Unassembled WGS sequence"/>
</dbReference>
<organism evidence="2 3">
    <name type="scientific">Sulfuritortus calidifontis</name>
    <dbReference type="NCBI Taxonomy" id="1914471"/>
    <lineage>
        <taxon>Bacteria</taxon>
        <taxon>Pseudomonadati</taxon>
        <taxon>Pseudomonadota</taxon>
        <taxon>Betaproteobacteria</taxon>
        <taxon>Nitrosomonadales</taxon>
        <taxon>Thiobacillaceae</taxon>
        <taxon>Sulfuritortus</taxon>
    </lineage>
</organism>
<dbReference type="PROSITE" id="PS51857">
    <property type="entry name" value="CSD_2"/>
    <property type="match status" value="1"/>
</dbReference>
<dbReference type="GO" id="GO:0005829">
    <property type="term" value="C:cytosol"/>
    <property type="evidence" value="ECO:0007669"/>
    <property type="project" value="UniProtKB-ARBA"/>
</dbReference>
<dbReference type="EMBL" id="SLZY01000003">
    <property type="protein sequence ID" value="TCS73075.1"/>
    <property type="molecule type" value="Genomic_DNA"/>
</dbReference>
<reference evidence="2 3" key="1">
    <citation type="submission" date="2019-03" db="EMBL/GenBank/DDBJ databases">
        <title>Genomic Encyclopedia of Type Strains, Phase IV (KMG-IV): sequencing the most valuable type-strain genomes for metagenomic binning, comparative biology and taxonomic classification.</title>
        <authorList>
            <person name="Goeker M."/>
        </authorList>
    </citation>
    <scope>NUCLEOTIDE SEQUENCE [LARGE SCALE GENOMIC DNA]</scope>
    <source>
        <strain evidence="2 3">DSM 103923</strain>
    </source>
</reference>
<dbReference type="SMART" id="SM00357">
    <property type="entry name" value="CSP"/>
    <property type="match status" value="1"/>
</dbReference>
<dbReference type="InterPro" id="IPR012340">
    <property type="entry name" value="NA-bd_OB-fold"/>
</dbReference>
<evidence type="ECO:0000313" key="3">
    <source>
        <dbReference type="Proteomes" id="UP000295135"/>
    </source>
</evidence>
<feature type="domain" description="CSD" evidence="1">
    <location>
        <begin position="30"/>
        <end position="92"/>
    </location>
</feature>
<dbReference type="GO" id="GO:0003676">
    <property type="term" value="F:nucleic acid binding"/>
    <property type="evidence" value="ECO:0007669"/>
    <property type="project" value="InterPro"/>
</dbReference>
<gene>
    <name evidence="2" type="ORF">EDC61_103198</name>
</gene>
<dbReference type="Gene3D" id="2.40.50.140">
    <property type="entry name" value="Nucleic acid-binding proteins"/>
    <property type="match status" value="1"/>
</dbReference>
<protein>
    <submittedName>
        <fullName evidence="2">Cold shock CspA family protein</fullName>
    </submittedName>
</protein>